<evidence type="ECO:0000313" key="2">
    <source>
        <dbReference type="Proteomes" id="UP000659172"/>
    </source>
</evidence>
<evidence type="ECO:0000313" key="1">
    <source>
        <dbReference type="EMBL" id="NVP55960.1"/>
    </source>
</evidence>
<organism evidence="1 2">
    <name type="scientific">Mycoplana rhizolycopersici</name>
    <dbReference type="NCBI Taxonomy" id="2746702"/>
    <lineage>
        <taxon>Bacteria</taxon>
        <taxon>Pseudomonadati</taxon>
        <taxon>Pseudomonadota</taxon>
        <taxon>Alphaproteobacteria</taxon>
        <taxon>Hyphomicrobiales</taxon>
        <taxon>Rhizobiaceae</taxon>
        <taxon>Mycoplana</taxon>
    </lineage>
</organism>
<name>A0ABX2QDY6_9HYPH</name>
<comment type="caution">
    <text evidence="1">The sequence shown here is derived from an EMBL/GenBank/DDBJ whole genome shotgun (WGS) entry which is preliminary data.</text>
</comment>
<keyword evidence="2" id="KW-1185">Reference proteome</keyword>
<dbReference type="RefSeq" id="WP_176949941.1">
    <property type="nucleotide sequence ID" value="NZ_JABXYK010000006.1"/>
</dbReference>
<proteinExistence type="predicted"/>
<accession>A0ABX2QDY6</accession>
<sequence>MTFSAAVRAQHAGRVVRRGRLVLFDFASGPIGVWNGFGRLETNDGRTWLGFGELGQVSGIAQAINGKAPELRFTVSGVDETFGSKVKGEASEYFDRLVTVFSQYFDEDAQCLDDPYAVTWGKMRGMEATRAADDSGGFVRTVSISAEGPFSNKRRAPFGYVTDRDQQNRYPGDNGMSRTAGIDAKEYKWL</sequence>
<gene>
    <name evidence="1" type="ORF">HV823_11920</name>
</gene>
<protein>
    <submittedName>
        <fullName evidence="1">Uncharacterized protein</fullName>
    </submittedName>
</protein>
<dbReference type="EMBL" id="JABXYK010000006">
    <property type="protein sequence ID" value="NVP55960.1"/>
    <property type="molecule type" value="Genomic_DNA"/>
</dbReference>
<reference evidence="1 2" key="1">
    <citation type="submission" date="2020-06" db="EMBL/GenBank/DDBJ databases">
        <title>Rhizobium sp.nov. isolated from the tomato plant.</title>
        <authorList>
            <person name="Thin K.K."/>
            <person name="Zhang X."/>
            <person name="He S."/>
        </authorList>
    </citation>
    <scope>NUCLEOTIDE SEQUENCE [LARGE SCALE GENOMIC DNA]</scope>
    <source>
        <strain evidence="1 2">DBTS2</strain>
    </source>
</reference>
<dbReference type="Proteomes" id="UP000659172">
    <property type="component" value="Unassembled WGS sequence"/>
</dbReference>